<dbReference type="Gene3D" id="3.40.50.300">
    <property type="entry name" value="P-loop containing nucleotide triphosphate hydrolases"/>
    <property type="match status" value="1"/>
</dbReference>
<reference evidence="1 2" key="1">
    <citation type="journal article" date="2022" name="Microorganisms">
        <title>Genome Sequence and Characterization of a Xanthorhodopsin-Containing, Aerobic Anoxygenic Phototrophic Rhodobacter Species, Isolated from Mesophilic Conditions at Yellowstone National Park.</title>
        <authorList>
            <person name="Kyndt J.A."/>
            <person name="Robertson S."/>
            <person name="Shoffstall I.B."/>
            <person name="Ramaley R.F."/>
            <person name="Meyer T.E."/>
        </authorList>
    </citation>
    <scope>NUCLEOTIDE SEQUENCE [LARGE SCALE GENOMIC DNA]</scope>
    <source>
        <strain evidence="1 2">M37P</strain>
    </source>
</reference>
<protein>
    <submittedName>
        <fullName evidence="1">DUF2478 domain-containing protein</fullName>
    </submittedName>
</protein>
<organism evidence="1 2">
    <name type="scientific">Rhodobacter calidifons</name>
    <dbReference type="NCBI Taxonomy" id="2715277"/>
    <lineage>
        <taxon>Bacteria</taxon>
        <taxon>Pseudomonadati</taxon>
        <taxon>Pseudomonadota</taxon>
        <taxon>Alphaproteobacteria</taxon>
        <taxon>Rhodobacterales</taxon>
        <taxon>Rhodobacter group</taxon>
        <taxon>Rhodobacter</taxon>
    </lineage>
</organism>
<sequence>MQIAFIHATEPGSVDATLNAVLAQLSGAGWRLEGVIQEPSGTGDRHRCDMDLIDVARGDRLSISQNLGRGSTGCRLDPNAIEIAARRVQDDLRVKQTDLLVINRFGKIEAMGLGFCPVIAEALEIGVPVLLGVNDLNRPAFESVSGGLVV</sequence>
<name>A0ABX0GAB0_9RHOB</name>
<comment type="caution">
    <text evidence="1">The sequence shown here is derived from an EMBL/GenBank/DDBJ whole genome shotgun (WGS) entry which is preliminary data.</text>
</comment>
<evidence type="ECO:0000313" key="1">
    <source>
        <dbReference type="EMBL" id="NHB77626.1"/>
    </source>
</evidence>
<dbReference type="Proteomes" id="UP001515660">
    <property type="component" value="Unassembled WGS sequence"/>
</dbReference>
<dbReference type="InterPro" id="IPR027417">
    <property type="entry name" value="P-loop_NTPase"/>
</dbReference>
<accession>A0ABX0GAB0</accession>
<dbReference type="InterPro" id="IPR018912">
    <property type="entry name" value="DUF2478"/>
</dbReference>
<evidence type="ECO:0000313" key="2">
    <source>
        <dbReference type="Proteomes" id="UP001515660"/>
    </source>
</evidence>
<gene>
    <name evidence="1" type="ORF">G8O29_12910</name>
</gene>
<dbReference type="EMBL" id="JAANHS010000009">
    <property type="protein sequence ID" value="NHB77626.1"/>
    <property type="molecule type" value="Genomic_DNA"/>
</dbReference>
<dbReference type="Pfam" id="PF10649">
    <property type="entry name" value="DUF2478"/>
    <property type="match status" value="1"/>
</dbReference>
<proteinExistence type="predicted"/>
<dbReference type="RefSeq" id="WP_166403646.1">
    <property type="nucleotide sequence ID" value="NZ_JAANHS010000009.1"/>
</dbReference>
<keyword evidence="2" id="KW-1185">Reference proteome</keyword>